<feature type="transmembrane region" description="Helical" evidence="1">
    <location>
        <begin position="27"/>
        <end position="45"/>
    </location>
</feature>
<dbReference type="InterPro" id="IPR049458">
    <property type="entry name" value="EpsG-like"/>
</dbReference>
<feature type="transmembrane region" description="Helical" evidence="1">
    <location>
        <begin position="305"/>
        <end position="326"/>
    </location>
</feature>
<organism evidence="2 3">
    <name type="scientific">Phocaeicola vulgatus CL09T03C04</name>
    <dbReference type="NCBI Taxonomy" id="997891"/>
    <lineage>
        <taxon>Bacteria</taxon>
        <taxon>Pseudomonadati</taxon>
        <taxon>Bacteroidota</taxon>
        <taxon>Bacteroidia</taxon>
        <taxon>Bacteroidales</taxon>
        <taxon>Bacteroidaceae</taxon>
        <taxon>Phocaeicola</taxon>
    </lineage>
</organism>
<sequence>MGNEVEYWNINVNVGFILLDMPVYSPIYSLPYVLFLLYLFALFVIERNRINRGYSAAKIQNITWLSLLFFIGFRGFIYTDWFTYYPVYEYLPTIGNTSIQNLDTDWELGFVLYTILLKTLGVSYWGWNFISSFIDLFLLHLLLKKRTENYYVLAFIAYYIYSGLLMEVNLMRNMKSIILFLVSISYLEKRKFIPYLILNVIGIFFHISSIVYLLLYFVLSKRISRKVYWVIFGIGNLIFLMKIKFVTPILLFVAGMIGGRSEMLLMYMENNMTYGITIGYIERVFFFLLLLYFYDKVQKDGNRYVYLNIYTMYFISYFYLAEFPIISERLSYLFIISYWFLIPVFYSYFSIQKRKIFFWALVLYGTMKTIAANDSLLCRYDNLLFGIEQYEDRRYLFNRYSDKLIVQ</sequence>
<evidence type="ECO:0000313" key="3">
    <source>
        <dbReference type="Proteomes" id="UP000004219"/>
    </source>
</evidence>
<feature type="transmembrane region" description="Helical" evidence="1">
    <location>
        <begin position="332"/>
        <end position="349"/>
    </location>
</feature>
<feature type="transmembrane region" description="Helical" evidence="1">
    <location>
        <begin position="57"/>
        <end position="77"/>
    </location>
</feature>
<feature type="transmembrane region" description="Helical" evidence="1">
    <location>
        <begin position="192"/>
        <end position="215"/>
    </location>
</feature>
<accession>I9UF65</accession>
<dbReference type="Pfam" id="PF14897">
    <property type="entry name" value="EpsG"/>
    <property type="match status" value="1"/>
</dbReference>
<evidence type="ECO:0000313" key="2">
    <source>
        <dbReference type="EMBL" id="EIY80768.1"/>
    </source>
</evidence>
<feature type="transmembrane region" description="Helical" evidence="1">
    <location>
        <begin position="150"/>
        <end position="172"/>
    </location>
</feature>
<gene>
    <name evidence="2" type="ORF">HMPREF1058_01290</name>
</gene>
<keyword evidence="1" id="KW-0812">Transmembrane</keyword>
<evidence type="ECO:0008006" key="4">
    <source>
        <dbReference type="Google" id="ProtNLM"/>
    </source>
</evidence>
<name>I9UF65_PHOVU</name>
<comment type="caution">
    <text evidence="2">The sequence shown here is derived from an EMBL/GenBank/DDBJ whole genome shotgun (WGS) entry which is preliminary data.</text>
</comment>
<dbReference type="HOGENOM" id="CLU_058795_0_0_10"/>
<reference evidence="2 3" key="1">
    <citation type="submission" date="2012-02" db="EMBL/GenBank/DDBJ databases">
        <title>The Genome Sequence of Bacteroides vulgatus CL09T03C04.</title>
        <authorList>
            <consortium name="The Broad Institute Genome Sequencing Platform"/>
            <person name="Earl A."/>
            <person name="Ward D."/>
            <person name="Feldgarden M."/>
            <person name="Gevers D."/>
            <person name="Zitomersky N.L."/>
            <person name="Coyne M.J."/>
            <person name="Comstock L.E."/>
            <person name="Young S.K."/>
            <person name="Zeng Q."/>
            <person name="Gargeya S."/>
            <person name="Fitzgerald M."/>
            <person name="Haas B."/>
            <person name="Abouelleil A."/>
            <person name="Alvarado L."/>
            <person name="Arachchi H.M."/>
            <person name="Berlin A."/>
            <person name="Chapman S.B."/>
            <person name="Gearin G."/>
            <person name="Goldberg J."/>
            <person name="Griggs A."/>
            <person name="Gujja S."/>
            <person name="Hansen M."/>
            <person name="Heiman D."/>
            <person name="Howarth C."/>
            <person name="Larimer J."/>
            <person name="Lui A."/>
            <person name="MacDonald P.J.P."/>
            <person name="McCowen C."/>
            <person name="Montmayeur A."/>
            <person name="Murphy C."/>
            <person name="Neiman D."/>
            <person name="Pearson M."/>
            <person name="Priest M."/>
            <person name="Roberts A."/>
            <person name="Saif S."/>
            <person name="Shea T."/>
            <person name="Sisk P."/>
            <person name="Stolte C."/>
            <person name="Sykes S."/>
            <person name="Wortman J."/>
            <person name="Nusbaum C."/>
            <person name="Birren B."/>
        </authorList>
    </citation>
    <scope>NUCLEOTIDE SEQUENCE [LARGE SCALE GENOMIC DNA]</scope>
    <source>
        <strain evidence="2 3">CL09T03C04</strain>
    </source>
</reference>
<evidence type="ECO:0000256" key="1">
    <source>
        <dbReference type="SAM" id="Phobius"/>
    </source>
</evidence>
<keyword evidence="1" id="KW-0472">Membrane</keyword>
<protein>
    <recommendedName>
        <fullName evidence="4">EpsG family protein</fullName>
    </recommendedName>
</protein>
<feature type="transmembrane region" description="Helical" evidence="1">
    <location>
        <begin position="124"/>
        <end position="143"/>
    </location>
</feature>
<dbReference type="AlphaFoldDB" id="I9UF65"/>
<feature type="transmembrane region" description="Helical" evidence="1">
    <location>
        <begin position="227"/>
        <end position="254"/>
    </location>
</feature>
<keyword evidence="1" id="KW-1133">Transmembrane helix</keyword>
<dbReference type="Proteomes" id="UP000004219">
    <property type="component" value="Unassembled WGS sequence"/>
</dbReference>
<dbReference type="EMBL" id="AGXZ01000009">
    <property type="protein sequence ID" value="EIY80768.1"/>
    <property type="molecule type" value="Genomic_DNA"/>
</dbReference>
<dbReference type="PATRIC" id="fig|997891.3.peg.1365"/>
<keyword evidence="3" id="KW-1185">Reference proteome</keyword>
<proteinExistence type="predicted"/>
<feature type="transmembrane region" description="Helical" evidence="1">
    <location>
        <begin position="274"/>
        <end position="293"/>
    </location>
</feature>